<proteinExistence type="predicted"/>
<reference evidence="1" key="1">
    <citation type="submission" date="2013-04" db="EMBL/GenBank/DDBJ databases">
        <title>The genome sequencing project of 58 acetic acid bacteria.</title>
        <authorList>
            <person name="Okamoto-Kainuma A."/>
            <person name="Ishikawa M."/>
            <person name="Umino S."/>
            <person name="Koizumi Y."/>
            <person name="Shiwa Y."/>
            <person name="Yoshikawa H."/>
            <person name="Matsutani M."/>
            <person name="Matsushita K."/>
        </authorList>
    </citation>
    <scope>NUCLEOTIDE SEQUENCE</scope>
    <source>
        <strain evidence="1">DSM 14337</strain>
    </source>
</reference>
<gene>
    <name evidence="1" type="ORF">AA14337_0743</name>
</gene>
<dbReference type="EMBL" id="BAPF01000006">
    <property type="protein sequence ID" value="GBQ77190.1"/>
    <property type="molecule type" value="Genomic_DNA"/>
</dbReference>
<dbReference type="Proteomes" id="UP001065047">
    <property type="component" value="Unassembled WGS sequence"/>
</dbReference>
<accession>A0ABQ0PP72</accession>
<organism evidence="1 2">
    <name type="scientific">Acetobacter malorum DSM 14337</name>
    <dbReference type="NCBI Taxonomy" id="1307910"/>
    <lineage>
        <taxon>Bacteria</taxon>
        <taxon>Pseudomonadati</taxon>
        <taxon>Pseudomonadota</taxon>
        <taxon>Alphaproteobacteria</taxon>
        <taxon>Acetobacterales</taxon>
        <taxon>Acetobacteraceae</taxon>
        <taxon>Acetobacter</taxon>
    </lineage>
</organism>
<name>A0ABQ0PP72_9PROT</name>
<keyword evidence="2" id="KW-1185">Reference proteome</keyword>
<comment type="caution">
    <text evidence="1">The sequence shown here is derived from an EMBL/GenBank/DDBJ whole genome shotgun (WGS) entry which is preliminary data.</text>
</comment>
<evidence type="ECO:0008006" key="3">
    <source>
        <dbReference type="Google" id="ProtNLM"/>
    </source>
</evidence>
<evidence type="ECO:0000313" key="2">
    <source>
        <dbReference type="Proteomes" id="UP001065047"/>
    </source>
</evidence>
<protein>
    <recommendedName>
        <fullName evidence="3">Transcriptional regulator</fullName>
    </recommendedName>
</protein>
<evidence type="ECO:0000313" key="1">
    <source>
        <dbReference type="EMBL" id="GBQ77190.1"/>
    </source>
</evidence>
<sequence>MTTEQFVRLGQALFGKAWKAEMARNLDVSLRHVQRMADGSSIITNDVRDNCFRVTESRLREVRSVVIEVFGKSCGDEE</sequence>